<evidence type="ECO:0000313" key="7">
    <source>
        <dbReference type="Proteomes" id="UP000298860"/>
    </source>
</evidence>
<dbReference type="PANTHER" id="PTHR48050">
    <property type="entry name" value="STEROL 3-BETA-GLUCOSYLTRANSFERASE"/>
    <property type="match status" value="1"/>
</dbReference>
<dbReference type="InterPro" id="IPR050426">
    <property type="entry name" value="Glycosyltransferase_28"/>
</dbReference>
<evidence type="ECO:0000313" key="6">
    <source>
        <dbReference type="EMBL" id="GDY32293.1"/>
    </source>
</evidence>
<evidence type="ECO:0000256" key="3">
    <source>
        <dbReference type="ARBA" id="ARBA00022679"/>
    </source>
</evidence>
<evidence type="ECO:0000259" key="4">
    <source>
        <dbReference type="Pfam" id="PF06722"/>
    </source>
</evidence>
<dbReference type="AlphaFoldDB" id="A0A4D4JEL5"/>
<gene>
    <name evidence="6" type="primary">iroB</name>
    <name evidence="6" type="ORF">GTS_39260</name>
</gene>
<feature type="domain" description="Erythromycin biosynthesis protein CIII-like N-terminal" evidence="5">
    <location>
        <begin position="22"/>
        <end position="220"/>
    </location>
</feature>
<dbReference type="FunFam" id="3.40.50.2000:FF:000072">
    <property type="entry name" value="Glycosyl transferase"/>
    <property type="match status" value="1"/>
</dbReference>
<dbReference type="InterPro" id="IPR002213">
    <property type="entry name" value="UDP_glucos_trans"/>
</dbReference>
<dbReference type="OrthoDB" id="5488434at2"/>
<comment type="similarity">
    <text evidence="1">Belongs to the glycosyltransferase 28 family.</text>
</comment>
<protein>
    <submittedName>
        <fullName evidence="6">Glycosyl transferase</fullName>
    </submittedName>
</protein>
<dbReference type="CDD" id="cd03784">
    <property type="entry name" value="GT1_Gtf-like"/>
    <property type="match status" value="1"/>
</dbReference>
<dbReference type="Pfam" id="PF06722">
    <property type="entry name" value="EryCIII-like_C"/>
    <property type="match status" value="1"/>
</dbReference>
<accession>A0A4D4JEL5</accession>
<dbReference type="Gene3D" id="3.40.50.2000">
    <property type="entry name" value="Glycogen Phosphorylase B"/>
    <property type="match status" value="2"/>
</dbReference>
<dbReference type="GO" id="GO:0016758">
    <property type="term" value="F:hexosyltransferase activity"/>
    <property type="evidence" value="ECO:0007669"/>
    <property type="project" value="UniProtKB-ARBA"/>
</dbReference>
<evidence type="ECO:0000256" key="2">
    <source>
        <dbReference type="ARBA" id="ARBA00022676"/>
    </source>
</evidence>
<keyword evidence="2" id="KW-0328">Glycosyltransferase</keyword>
<dbReference type="InterPro" id="IPR048284">
    <property type="entry name" value="EryCIII-like_N"/>
</dbReference>
<evidence type="ECO:0000259" key="5">
    <source>
        <dbReference type="Pfam" id="PF21036"/>
    </source>
</evidence>
<dbReference type="RefSeq" id="WP_137815324.1">
    <property type="nucleotide sequence ID" value="NZ_BJFL01000023.1"/>
</dbReference>
<comment type="caution">
    <text evidence="6">The sequence shown here is derived from an EMBL/GenBank/DDBJ whole genome shotgun (WGS) entry which is preliminary data.</text>
</comment>
<sequence>MRVLFVSTPGIGHAFPMVSLAWALRAAGHEVLFATGADALAVRNAGLQVVDIAPGLTMRDLFARVHEEQPELVERMRSGQLRDVRLAITAFGRIASHLADGVVEAAEDWRPDLVVYSQFQGTGPLAAAKLGVPAVGHGFGFARAEDALPLLHEHMTDAYDRHGVAAPPRRHATIDVAPPSMLGGEPHGWSMRYVPYNGGAVLPEWLVRPAERPRIAVTLGTVVPRMSGLGPVERIVAAARHVDAEFVLALGNTDTGALGELPDNVRPVGWTPLGALLRTCAAAVHHGGAGTTLTVLDAGVPQLVVPDGADRYINAHAVTERGAGLTAEADAVDPDLLGELLGNDKLRRATAEVRAEMAAMPAPAALVPRLETLAAG</sequence>
<dbReference type="InterPro" id="IPR010610">
    <property type="entry name" value="EryCIII-like_C"/>
</dbReference>
<dbReference type="GO" id="GO:0008194">
    <property type="term" value="F:UDP-glycosyltransferase activity"/>
    <property type="evidence" value="ECO:0007669"/>
    <property type="project" value="InterPro"/>
</dbReference>
<dbReference type="Pfam" id="PF21036">
    <property type="entry name" value="EryCIII-like_N"/>
    <property type="match status" value="1"/>
</dbReference>
<reference evidence="7" key="1">
    <citation type="submission" date="2019-04" db="EMBL/GenBank/DDBJ databases">
        <title>Draft genome sequence of Pseudonocardiaceae bacterium SL3-2-4.</title>
        <authorList>
            <person name="Ningsih F."/>
            <person name="Yokota A."/>
            <person name="Sakai Y."/>
            <person name="Nanatani K."/>
            <person name="Yabe S."/>
            <person name="Oetari A."/>
            <person name="Sjamsuridzal W."/>
        </authorList>
    </citation>
    <scope>NUCLEOTIDE SEQUENCE [LARGE SCALE GENOMIC DNA]</scope>
    <source>
        <strain evidence="7">SL3-2-4</strain>
    </source>
</reference>
<dbReference type="GO" id="GO:0017000">
    <property type="term" value="P:antibiotic biosynthetic process"/>
    <property type="evidence" value="ECO:0007669"/>
    <property type="project" value="UniProtKB-ARBA"/>
</dbReference>
<dbReference type="PANTHER" id="PTHR48050:SF13">
    <property type="entry name" value="STEROL 3-BETA-GLUCOSYLTRANSFERASE UGT80A2"/>
    <property type="match status" value="1"/>
</dbReference>
<feature type="domain" description="Erythromycin biosynthesis protein CIII-like C-terminal" evidence="4">
    <location>
        <begin position="234"/>
        <end position="373"/>
    </location>
</feature>
<dbReference type="SUPFAM" id="SSF53756">
    <property type="entry name" value="UDP-Glycosyltransferase/glycogen phosphorylase"/>
    <property type="match status" value="1"/>
</dbReference>
<evidence type="ECO:0000256" key="1">
    <source>
        <dbReference type="ARBA" id="ARBA00006962"/>
    </source>
</evidence>
<keyword evidence="3 6" id="KW-0808">Transferase</keyword>
<dbReference type="Proteomes" id="UP000298860">
    <property type="component" value="Unassembled WGS sequence"/>
</dbReference>
<keyword evidence="7" id="KW-1185">Reference proteome</keyword>
<dbReference type="EMBL" id="BJFL01000023">
    <property type="protein sequence ID" value="GDY32293.1"/>
    <property type="molecule type" value="Genomic_DNA"/>
</dbReference>
<organism evidence="6 7">
    <name type="scientific">Gandjariella thermophila</name>
    <dbReference type="NCBI Taxonomy" id="1931992"/>
    <lineage>
        <taxon>Bacteria</taxon>
        <taxon>Bacillati</taxon>
        <taxon>Actinomycetota</taxon>
        <taxon>Actinomycetes</taxon>
        <taxon>Pseudonocardiales</taxon>
        <taxon>Pseudonocardiaceae</taxon>
        <taxon>Gandjariella</taxon>
    </lineage>
</organism>
<proteinExistence type="inferred from homology"/>
<name>A0A4D4JEL5_9PSEU</name>